<feature type="transmembrane region" description="Helical" evidence="1">
    <location>
        <begin position="106"/>
        <end position="126"/>
    </location>
</feature>
<accession>A0A7G2CMN5</accession>
<dbReference type="Proteomes" id="UP000515908">
    <property type="component" value="Chromosome 16"/>
</dbReference>
<evidence type="ECO:0000313" key="2">
    <source>
        <dbReference type="EMBL" id="CAD2220204.1"/>
    </source>
</evidence>
<feature type="transmembrane region" description="Helical" evidence="1">
    <location>
        <begin position="67"/>
        <end position="86"/>
    </location>
</feature>
<keyword evidence="1" id="KW-1133">Transmembrane helix</keyword>
<sequence>MLIMTSSSVAPFLRCHWTLTTRRGGRPYNLVDILFRRMLYGITIIIHIIIRIGVFRLTGVRWHIPRLLLLRLLGAGRTGAHIIHFIGRWIVRRFGAENSFEEGGPFRGYFSAIIITVIIITIIMVCEGHPLLEPGGRWWDTITATVRVRRAHLMISFFLNFLFLCK</sequence>
<dbReference type="EMBL" id="LR877160">
    <property type="protein sequence ID" value="CAD2220204.1"/>
    <property type="molecule type" value="Genomic_DNA"/>
</dbReference>
<organism evidence="2 3">
    <name type="scientific">Angomonas deanei</name>
    <dbReference type="NCBI Taxonomy" id="59799"/>
    <lineage>
        <taxon>Eukaryota</taxon>
        <taxon>Discoba</taxon>
        <taxon>Euglenozoa</taxon>
        <taxon>Kinetoplastea</taxon>
        <taxon>Metakinetoplastina</taxon>
        <taxon>Trypanosomatida</taxon>
        <taxon>Trypanosomatidae</taxon>
        <taxon>Strigomonadinae</taxon>
        <taxon>Angomonas</taxon>
    </lineage>
</organism>
<evidence type="ECO:0000313" key="3">
    <source>
        <dbReference type="Proteomes" id="UP000515908"/>
    </source>
</evidence>
<gene>
    <name evidence="2" type="ORF">ADEAN_000771900</name>
</gene>
<keyword evidence="3" id="KW-1185">Reference proteome</keyword>
<keyword evidence="1" id="KW-0472">Membrane</keyword>
<keyword evidence="1" id="KW-0812">Transmembrane</keyword>
<dbReference type="AlphaFoldDB" id="A0A7G2CMN5"/>
<evidence type="ECO:0000256" key="1">
    <source>
        <dbReference type="SAM" id="Phobius"/>
    </source>
</evidence>
<name>A0A7G2CMN5_9TRYP</name>
<reference evidence="2 3" key="1">
    <citation type="submission" date="2020-08" db="EMBL/GenBank/DDBJ databases">
        <authorList>
            <person name="Newling K."/>
            <person name="Davey J."/>
            <person name="Forrester S."/>
        </authorList>
    </citation>
    <scope>NUCLEOTIDE SEQUENCE [LARGE SCALE GENOMIC DNA]</scope>
    <source>
        <strain evidence="3">Crithidia deanei Carvalho (ATCC PRA-265)</strain>
    </source>
</reference>
<dbReference type="VEuPathDB" id="TriTrypDB:ADEAN_000771900"/>
<feature type="transmembrane region" description="Helical" evidence="1">
    <location>
        <begin position="38"/>
        <end position="55"/>
    </location>
</feature>
<protein>
    <submittedName>
        <fullName evidence="2">Uncharacterized protein</fullName>
    </submittedName>
</protein>
<proteinExistence type="predicted"/>